<dbReference type="Proteomes" id="UP000036908">
    <property type="component" value="Unassembled WGS sequence"/>
</dbReference>
<dbReference type="OrthoDB" id="6902891at2"/>
<evidence type="ECO:0000313" key="2">
    <source>
        <dbReference type="EMBL" id="KOF04396.1"/>
    </source>
</evidence>
<name>A0A0L8AQ73_9BACT</name>
<dbReference type="PATRIC" id="fig|1566026.4.peg.1603"/>
<dbReference type="SUPFAM" id="SSF54637">
    <property type="entry name" value="Thioesterase/thiol ester dehydrase-isomerase"/>
    <property type="match status" value="1"/>
</dbReference>
<sequence length="131" mass="14767">MVNKVEIGAVKTHRYVVKNTDAATFDAGEVHQVMSTFAIAREMEWSSRLFALEMKEADEEGIGTMLEIKHVSPALFNTELNFEAKLVAVDKNELICEIRVLDGQRLVATGRTGQKILKKDKLNQIFTSLER</sequence>
<gene>
    <name evidence="2" type="ORF">OB69_00905</name>
</gene>
<dbReference type="Gene3D" id="3.10.129.10">
    <property type="entry name" value="Hotdog Thioesterase"/>
    <property type="match status" value="1"/>
</dbReference>
<dbReference type="InterPro" id="IPR025540">
    <property type="entry name" value="FlK"/>
</dbReference>
<dbReference type="Pfam" id="PF22636">
    <property type="entry name" value="FlK"/>
    <property type="match status" value="1"/>
</dbReference>
<dbReference type="PANTHER" id="PTHR36934:SF1">
    <property type="entry name" value="THIOESTERASE DOMAIN-CONTAINING PROTEIN"/>
    <property type="match status" value="1"/>
</dbReference>
<accession>A0A0L8AQ73</accession>
<proteinExistence type="predicted"/>
<keyword evidence="3" id="KW-1185">Reference proteome</keyword>
<feature type="domain" description="Fluoroacetyl-CoA-specific thioesterase-like" evidence="1">
    <location>
        <begin position="17"/>
        <end position="119"/>
    </location>
</feature>
<reference evidence="3" key="1">
    <citation type="submission" date="2014-11" db="EMBL/GenBank/DDBJ databases">
        <title>Genome sequencing of Roseivirga sp. D-25.</title>
        <authorList>
            <person name="Selvaratnam C."/>
            <person name="Thevarajoo S."/>
            <person name="Goh K.M."/>
            <person name="Eee R."/>
            <person name="Chan K.-G."/>
            <person name="Chong C.S."/>
        </authorList>
    </citation>
    <scope>NUCLEOTIDE SEQUENCE [LARGE SCALE GENOMIC DNA]</scope>
    <source>
        <strain evidence="3">D-25</strain>
    </source>
</reference>
<evidence type="ECO:0000313" key="3">
    <source>
        <dbReference type="Proteomes" id="UP000036908"/>
    </source>
</evidence>
<evidence type="ECO:0000259" key="1">
    <source>
        <dbReference type="Pfam" id="PF22636"/>
    </source>
</evidence>
<dbReference type="InterPro" id="IPR054485">
    <property type="entry name" value="FlK-like_dom"/>
</dbReference>
<dbReference type="EMBL" id="JSVA01000002">
    <property type="protein sequence ID" value="KOF04396.1"/>
    <property type="molecule type" value="Genomic_DNA"/>
</dbReference>
<dbReference type="InterPro" id="IPR029069">
    <property type="entry name" value="HotDog_dom_sf"/>
</dbReference>
<dbReference type="PANTHER" id="PTHR36934">
    <property type="entry name" value="BLR0278 PROTEIN"/>
    <property type="match status" value="1"/>
</dbReference>
<dbReference type="AlphaFoldDB" id="A0A0L8AQ73"/>
<organism evidence="2 3">
    <name type="scientific">Roseivirga seohaensis subsp. aquiponti</name>
    <dbReference type="NCBI Taxonomy" id="1566026"/>
    <lineage>
        <taxon>Bacteria</taxon>
        <taxon>Pseudomonadati</taxon>
        <taxon>Bacteroidota</taxon>
        <taxon>Cytophagia</taxon>
        <taxon>Cytophagales</taxon>
        <taxon>Roseivirgaceae</taxon>
        <taxon>Roseivirga</taxon>
    </lineage>
</organism>
<dbReference type="RefSeq" id="WP_053221811.1">
    <property type="nucleotide sequence ID" value="NZ_JSVA01000002.1"/>
</dbReference>
<protein>
    <recommendedName>
        <fullName evidence="1">Fluoroacetyl-CoA-specific thioesterase-like domain-containing protein</fullName>
    </recommendedName>
</protein>
<comment type="caution">
    <text evidence="2">The sequence shown here is derived from an EMBL/GenBank/DDBJ whole genome shotgun (WGS) entry which is preliminary data.</text>
</comment>